<proteinExistence type="predicted"/>
<evidence type="ECO:0000313" key="2">
    <source>
        <dbReference type="EMBL" id="RZB70122.1"/>
    </source>
</evidence>
<accession>A0A445H9K8</accession>
<name>A0A445H9K8_GLYSO</name>
<gene>
    <name evidence="2" type="ORF">D0Y65_039424</name>
</gene>
<keyword evidence="1" id="KW-0472">Membrane</keyword>
<dbReference type="AlphaFoldDB" id="A0A445H9K8"/>
<keyword evidence="1" id="KW-1133">Transmembrane helix</keyword>
<protein>
    <submittedName>
        <fullName evidence="2">Uncharacterized protein</fullName>
    </submittedName>
</protein>
<reference evidence="2 3" key="1">
    <citation type="submission" date="2018-09" db="EMBL/GenBank/DDBJ databases">
        <title>A high-quality reference genome of wild soybean provides a powerful tool to mine soybean genomes.</title>
        <authorList>
            <person name="Xie M."/>
            <person name="Chung C.Y.L."/>
            <person name="Li M.-W."/>
            <person name="Wong F.-L."/>
            <person name="Chan T.-F."/>
            <person name="Lam H.-M."/>
        </authorList>
    </citation>
    <scope>NUCLEOTIDE SEQUENCE [LARGE SCALE GENOMIC DNA]</scope>
    <source>
        <strain evidence="3">cv. W05</strain>
        <tissue evidence="2">Hypocotyl of etiolated seedlings</tissue>
    </source>
</reference>
<feature type="transmembrane region" description="Helical" evidence="1">
    <location>
        <begin position="20"/>
        <end position="42"/>
    </location>
</feature>
<dbReference type="Proteomes" id="UP000289340">
    <property type="component" value="Chromosome 14"/>
</dbReference>
<dbReference type="EMBL" id="QZWG01000014">
    <property type="protein sequence ID" value="RZB70122.1"/>
    <property type="molecule type" value="Genomic_DNA"/>
</dbReference>
<evidence type="ECO:0000313" key="3">
    <source>
        <dbReference type="Proteomes" id="UP000289340"/>
    </source>
</evidence>
<organism evidence="2 3">
    <name type="scientific">Glycine soja</name>
    <name type="common">Wild soybean</name>
    <dbReference type="NCBI Taxonomy" id="3848"/>
    <lineage>
        <taxon>Eukaryota</taxon>
        <taxon>Viridiplantae</taxon>
        <taxon>Streptophyta</taxon>
        <taxon>Embryophyta</taxon>
        <taxon>Tracheophyta</taxon>
        <taxon>Spermatophyta</taxon>
        <taxon>Magnoliopsida</taxon>
        <taxon>eudicotyledons</taxon>
        <taxon>Gunneridae</taxon>
        <taxon>Pentapetalae</taxon>
        <taxon>rosids</taxon>
        <taxon>fabids</taxon>
        <taxon>Fabales</taxon>
        <taxon>Fabaceae</taxon>
        <taxon>Papilionoideae</taxon>
        <taxon>50 kb inversion clade</taxon>
        <taxon>NPAAA clade</taxon>
        <taxon>indigoferoid/millettioid clade</taxon>
        <taxon>Phaseoleae</taxon>
        <taxon>Glycine</taxon>
        <taxon>Glycine subgen. Soja</taxon>
    </lineage>
</organism>
<keyword evidence="3" id="KW-1185">Reference proteome</keyword>
<sequence>MVFLISLLGSDYFSLKSTNLLQSLLFFLLVELNDPFYVFYCFSDLSYSMYMNAR</sequence>
<keyword evidence="1" id="KW-0812">Transmembrane</keyword>
<comment type="caution">
    <text evidence="2">The sequence shown here is derived from an EMBL/GenBank/DDBJ whole genome shotgun (WGS) entry which is preliminary data.</text>
</comment>
<evidence type="ECO:0000256" key="1">
    <source>
        <dbReference type="SAM" id="Phobius"/>
    </source>
</evidence>